<proteinExistence type="predicted"/>
<protein>
    <recommendedName>
        <fullName evidence="2">Carrier domain-containing protein</fullName>
    </recommendedName>
</protein>
<dbReference type="EMBL" id="VSSQ01096909">
    <property type="protein sequence ID" value="MPN40480.1"/>
    <property type="molecule type" value="Genomic_DNA"/>
</dbReference>
<evidence type="ECO:0000313" key="1">
    <source>
        <dbReference type="EMBL" id="MPN40480.1"/>
    </source>
</evidence>
<organism evidence="1">
    <name type="scientific">bioreactor metagenome</name>
    <dbReference type="NCBI Taxonomy" id="1076179"/>
    <lineage>
        <taxon>unclassified sequences</taxon>
        <taxon>metagenomes</taxon>
        <taxon>ecological metagenomes</taxon>
    </lineage>
</organism>
<dbReference type="InterPro" id="IPR036736">
    <property type="entry name" value="ACP-like_sf"/>
</dbReference>
<dbReference type="SUPFAM" id="SSF47336">
    <property type="entry name" value="ACP-like"/>
    <property type="match status" value="1"/>
</dbReference>
<accession>A0A645HNR8</accession>
<evidence type="ECO:0008006" key="2">
    <source>
        <dbReference type="Google" id="ProtNLM"/>
    </source>
</evidence>
<sequence>MENSDDSLLQKDQVIETVIDIFVRVIGFIERKDVCRTTNPARDFYIDTDDLTLFITEVEKHFRIRVSQTEWFGIDGTIDGVASLVLRHLSSSYHDPAPKF</sequence>
<reference evidence="1" key="1">
    <citation type="submission" date="2019-08" db="EMBL/GenBank/DDBJ databases">
        <authorList>
            <person name="Kucharzyk K."/>
            <person name="Murdoch R.W."/>
            <person name="Higgins S."/>
            <person name="Loffler F."/>
        </authorList>
    </citation>
    <scope>NUCLEOTIDE SEQUENCE</scope>
</reference>
<name>A0A645HNR8_9ZZZZ</name>
<dbReference type="Gene3D" id="1.10.1200.10">
    <property type="entry name" value="ACP-like"/>
    <property type="match status" value="1"/>
</dbReference>
<comment type="caution">
    <text evidence="1">The sequence shown here is derived from an EMBL/GenBank/DDBJ whole genome shotgun (WGS) entry which is preliminary data.</text>
</comment>
<dbReference type="AlphaFoldDB" id="A0A645HNR8"/>
<gene>
    <name evidence="1" type="ORF">SDC9_188018</name>
</gene>